<keyword evidence="8" id="KW-0186">Copper</keyword>
<evidence type="ECO:0000259" key="10">
    <source>
        <dbReference type="PROSITE" id="PS50855"/>
    </source>
</evidence>
<keyword evidence="4" id="KW-0679">Respiratory chain</keyword>
<dbReference type="GO" id="GO:0004129">
    <property type="term" value="F:cytochrome-c oxidase activity"/>
    <property type="evidence" value="ECO:0007669"/>
    <property type="project" value="InterPro"/>
</dbReference>
<evidence type="ECO:0000256" key="9">
    <source>
        <dbReference type="SAM" id="Phobius"/>
    </source>
</evidence>
<evidence type="ECO:0000256" key="8">
    <source>
        <dbReference type="ARBA" id="ARBA00023008"/>
    </source>
</evidence>
<keyword evidence="6" id="KW-0249">Electron transport</keyword>
<accession>A0A6L9TYS1</accession>
<dbReference type="Gene3D" id="1.20.210.10">
    <property type="entry name" value="Cytochrome c oxidase-like, subunit I domain"/>
    <property type="match status" value="1"/>
</dbReference>
<dbReference type="GO" id="GO:0015990">
    <property type="term" value="P:electron transport coupled proton transport"/>
    <property type="evidence" value="ECO:0007669"/>
    <property type="project" value="TreeGrafter"/>
</dbReference>
<dbReference type="Pfam" id="PF00115">
    <property type="entry name" value="COX1"/>
    <property type="match status" value="1"/>
</dbReference>
<comment type="similarity">
    <text evidence="1">Belongs to the heme-copper respiratory oxidase family.</text>
</comment>
<keyword evidence="3" id="KW-0349">Heme</keyword>
<evidence type="ECO:0000256" key="3">
    <source>
        <dbReference type="ARBA" id="ARBA00022617"/>
    </source>
</evidence>
<evidence type="ECO:0000313" key="11">
    <source>
        <dbReference type="EMBL" id="NEI68725.1"/>
    </source>
</evidence>
<gene>
    <name evidence="11" type="ORF">GR212_04005</name>
</gene>
<sequence length="204" mass="22964">MFSNPDLYKFIFGRLTLDSIPYHEPILVATFIGVAIGGIAVLGLLTYFRLWGFLWKEWFTSIDHKKIGIMYVVLALIMLLRGFSDALLMRVQQAIAFNGSEGYLPPHHYDQIFTAHGVIMIFFVAMPFVTGLMNLVVPLQIGARDVSFPFLNNFSFWMTTAGAIIIMISLFIGEFAKTGWLAYPPLSGIAYSPDVGVDYYIWGL</sequence>
<dbReference type="InterPro" id="IPR023616">
    <property type="entry name" value="Cyt_c_oxase-like_su1_dom"/>
</dbReference>
<organism evidence="11 12">
    <name type="scientific">Rhizobium lusitanum</name>
    <dbReference type="NCBI Taxonomy" id="293958"/>
    <lineage>
        <taxon>Bacteria</taxon>
        <taxon>Pseudomonadati</taxon>
        <taxon>Pseudomonadota</taxon>
        <taxon>Alphaproteobacteria</taxon>
        <taxon>Hyphomicrobiales</taxon>
        <taxon>Rhizobiaceae</taxon>
        <taxon>Rhizobium/Agrobacterium group</taxon>
        <taxon>Rhizobium</taxon>
    </lineage>
</organism>
<dbReference type="AlphaFoldDB" id="A0A6L9TYS1"/>
<evidence type="ECO:0000256" key="1">
    <source>
        <dbReference type="ARBA" id="ARBA00009578"/>
    </source>
</evidence>
<feature type="domain" description="Cytochrome oxidase subunit I profile" evidence="10">
    <location>
        <begin position="49"/>
        <end position="204"/>
    </location>
</feature>
<keyword evidence="7" id="KW-0408">Iron</keyword>
<dbReference type="GO" id="GO:0009060">
    <property type="term" value="P:aerobic respiration"/>
    <property type="evidence" value="ECO:0007669"/>
    <property type="project" value="InterPro"/>
</dbReference>
<dbReference type="InterPro" id="IPR000883">
    <property type="entry name" value="Cyt_C_Oxase_1"/>
</dbReference>
<evidence type="ECO:0000256" key="6">
    <source>
        <dbReference type="ARBA" id="ARBA00022982"/>
    </source>
</evidence>
<dbReference type="GO" id="GO:0022904">
    <property type="term" value="P:respiratory electron transport chain"/>
    <property type="evidence" value="ECO:0007669"/>
    <property type="project" value="TreeGrafter"/>
</dbReference>
<keyword evidence="9" id="KW-0812">Transmembrane</keyword>
<dbReference type="SUPFAM" id="SSF81442">
    <property type="entry name" value="Cytochrome c oxidase subunit I-like"/>
    <property type="match status" value="1"/>
</dbReference>
<dbReference type="GO" id="GO:0020037">
    <property type="term" value="F:heme binding"/>
    <property type="evidence" value="ECO:0007669"/>
    <property type="project" value="InterPro"/>
</dbReference>
<feature type="transmembrane region" description="Helical" evidence="9">
    <location>
        <begin position="112"/>
        <end position="137"/>
    </location>
</feature>
<comment type="caution">
    <text evidence="11">The sequence shown here is derived from an EMBL/GenBank/DDBJ whole genome shotgun (WGS) entry which is preliminary data.</text>
</comment>
<keyword evidence="9" id="KW-1133">Transmembrane helix</keyword>
<dbReference type="GO" id="GO:0009486">
    <property type="term" value="F:cytochrome bo3 ubiquinol oxidase activity"/>
    <property type="evidence" value="ECO:0007669"/>
    <property type="project" value="TreeGrafter"/>
</dbReference>
<dbReference type="Proteomes" id="UP000483035">
    <property type="component" value="Unassembled WGS sequence"/>
</dbReference>
<evidence type="ECO:0000256" key="5">
    <source>
        <dbReference type="ARBA" id="ARBA00022723"/>
    </source>
</evidence>
<evidence type="ECO:0000256" key="7">
    <source>
        <dbReference type="ARBA" id="ARBA00023004"/>
    </source>
</evidence>
<dbReference type="PRINTS" id="PR01165">
    <property type="entry name" value="CYCOXIDASEI"/>
</dbReference>
<name>A0A6L9TYS1_9HYPH</name>
<feature type="transmembrane region" description="Helical" evidence="9">
    <location>
        <begin position="69"/>
        <end position="92"/>
    </location>
</feature>
<dbReference type="PANTHER" id="PTHR10422:SF35">
    <property type="entry name" value="CYTOCHROME BO(3) UBIQUINOL OXIDASE SUBUNIT 1"/>
    <property type="match status" value="1"/>
</dbReference>
<protein>
    <submittedName>
        <fullName evidence="11">Cytochrome o ubiquinol oxidase subunit I</fullName>
    </submittedName>
</protein>
<dbReference type="RefSeq" id="WP_204326233.1">
    <property type="nucleotide sequence ID" value="NZ_WUEY01000001.1"/>
</dbReference>
<proteinExistence type="inferred from homology"/>
<dbReference type="EMBL" id="WUEY01000001">
    <property type="protein sequence ID" value="NEI68725.1"/>
    <property type="molecule type" value="Genomic_DNA"/>
</dbReference>
<dbReference type="PROSITE" id="PS50855">
    <property type="entry name" value="COX1"/>
    <property type="match status" value="1"/>
</dbReference>
<feature type="transmembrane region" description="Helical" evidence="9">
    <location>
        <begin position="149"/>
        <end position="172"/>
    </location>
</feature>
<evidence type="ECO:0000313" key="12">
    <source>
        <dbReference type="Proteomes" id="UP000483035"/>
    </source>
</evidence>
<dbReference type="GO" id="GO:0046872">
    <property type="term" value="F:metal ion binding"/>
    <property type="evidence" value="ECO:0007669"/>
    <property type="project" value="UniProtKB-KW"/>
</dbReference>
<keyword evidence="5" id="KW-0479">Metal-binding</keyword>
<keyword evidence="2" id="KW-0813">Transport</keyword>
<dbReference type="GO" id="GO:0005886">
    <property type="term" value="C:plasma membrane"/>
    <property type="evidence" value="ECO:0007669"/>
    <property type="project" value="TreeGrafter"/>
</dbReference>
<feature type="non-terminal residue" evidence="11">
    <location>
        <position position="204"/>
    </location>
</feature>
<keyword evidence="9" id="KW-0472">Membrane</keyword>
<evidence type="ECO:0000256" key="4">
    <source>
        <dbReference type="ARBA" id="ARBA00022660"/>
    </source>
</evidence>
<dbReference type="InterPro" id="IPR036927">
    <property type="entry name" value="Cyt_c_oxase-like_su1_sf"/>
</dbReference>
<reference evidence="11 12" key="1">
    <citation type="submission" date="2019-12" db="EMBL/GenBank/DDBJ databases">
        <title>Rhizobium genotypes associated with high levels of biological nitrogen fixation by grain legumes in a temperate-maritime cropping system.</title>
        <authorList>
            <person name="Maluk M."/>
            <person name="Francesc Ferrando Molina F."/>
            <person name="Lopez Del Egido L."/>
            <person name="Lafos M."/>
            <person name="Langarica-Fuentes A."/>
            <person name="Gebre Yohannes G."/>
            <person name="Young M.W."/>
            <person name="Martin P."/>
            <person name="Gantlett R."/>
            <person name="Kenicer G."/>
            <person name="Hawes C."/>
            <person name="Begg G.S."/>
            <person name="Quilliam R.S."/>
            <person name="Squire G.R."/>
            <person name="Poole P.S."/>
            <person name="Young P.W."/>
            <person name="Iannetta P.M."/>
            <person name="James E.K."/>
        </authorList>
    </citation>
    <scope>NUCLEOTIDE SEQUENCE [LARGE SCALE GENOMIC DNA]</scope>
    <source>
        <strain evidence="11 12">JHI1118</strain>
    </source>
</reference>
<feature type="transmembrane region" description="Helical" evidence="9">
    <location>
        <begin position="26"/>
        <end position="48"/>
    </location>
</feature>
<dbReference type="PANTHER" id="PTHR10422">
    <property type="entry name" value="CYTOCHROME C OXIDASE SUBUNIT 1"/>
    <property type="match status" value="1"/>
</dbReference>
<evidence type="ECO:0000256" key="2">
    <source>
        <dbReference type="ARBA" id="ARBA00022448"/>
    </source>
</evidence>